<evidence type="ECO:0008006" key="3">
    <source>
        <dbReference type="Google" id="ProtNLM"/>
    </source>
</evidence>
<evidence type="ECO:0000313" key="1">
    <source>
        <dbReference type="EMBL" id="GBP73473.1"/>
    </source>
</evidence>
<gene>
    <name evidence="1" type="ORF">EVAR_53902_1</name>
</gene>
<organism evidence="1 2">
    <name type="scientific">Eumeta variegata</name>
    <name type="common">Bagworm moth</name>
    <name type="synonym">Eumeta japonica</name>
    <dbReference type="NCBI Taxonomy" id="151549"/>
    <lineage>
        <taxon>Eukaryota</taxon>
        <taxon>Metazoa</taxon>
        <taxon>Ecdysozoa</taxon>
        <taxon>Arthropoda</taxon>
        <taxon>Hexapoda</taxon>
        <taxon>Insecta</taxon>
        <taxon>Pterygota</taxon>
        <taxon>Neoptera</taxon>
        <taxon>Endopterygota</taxon>
        <taxon>Lepidoptera</taxon>
        <taxon>Glossata</taxon>
        <taxon>Ditrysia</taxon>
        <taxon>Tineoidea</taxon>
        <taxon>Psychidae</taxon>
        <taxon>Oiketicinae</taxon>
        <taxon>Eumeta</taxon>
    </lineage>
</organism>
<dbReference type="EMBL" id="BGZK01001174">
    <property type="protein sequence ID" value="GBP73473.1"/>
    <property type="molecule type" value="Genomic_DNA"/>
</dbReference>
<proteinExistence type="predicted"/>
<dbReference type="Proteomes" id="UP000299102">
    <property type="component" value="Unassembled WGS sequence"/>
</dbReference>
<protein>
    <recommendedName>
        <fullName evidence="3">Reverse transcriptase domain-containing protein</fullName>
    </recommendedName>
</protein>
<keyword evidence="2" id="KW-1185">Reference proteome</keyword>
<name>A0A4C1YDP8_EUMVA</name>
<dbReference type="AlphaFoldDB" id="A0A4C1YDP8"/>
<comment type="caution">
    <text evidence="1">The sequence shown here is derived from an EMBL/GenBank/DDBJ whole genome shotgun (WGS) entry which is preliminary data.</text>
</comment>
<sequence>MHEKVDVIVPLRSMSRSASEARVVGSVRFVLHLSPSLDQPSTKDTRELFSSNVYKVNGTGIESETEIDNKIVQDKRRRNALRVQAGDATGEKLALYVSLVNQKQIVSYFTEIIYITQLERHSGLHSVGASNVDANCKPSPISFTFLETGVRRIHGLRAACDSRGRTANDRYKSGAAGATMRSAMSCIDLSKLYLAHCIKSLRCSVGKVIVCVASAVPDKCSRPRNKHATSSPAVTIYISPRHHLSERLSTKNININDEYIPHLRYADNTFIMMESMNNLAIIFRDLGRLSQDLELKISMDQRRLCRMSLLYPLQ</sequence>
<accession>A0A4C1YDP8</accession>
<reference evidence="1 2" key="1">
    <citation type="journal article" date="2019" name="Commun. Biol.">
        <title>The bagworm genome reveals a unique fibroin gene that provides high tensile strength.</title>
        <authorList>
            <person name="Kono N."/>
            <person name="Nakamura H."/>
            <person name="Ohtoshi R."/>
            <person name="Tomita M."/>
            <person name="Numata K."/>
            <person name="Arakawa K."/>
        </authorList>
    </citation>
    <scope>NUCLEOTIDE SEQUENCE [LARGE SCALE GENOMIC DNA]</scope>
</reference>
<evidence type="ECO:0000313" key="2">
    <source>
        <dbReference type="Proteomes" id="UP000299102"/>
    </source>
</evidence>